<sequence>MDFSWLINQQSTAVFVGLRKRQRTHLLQALDSLAKNPYPEMAGSFQDAKGRLFYIKQFGEFVITYFVDDPVRQIHIVDLVKV</sequence>
<organism evidence="1 2">
    <name type="scientific">Verrucomicrobia subdivision 6 bacterium BACL9 MAG-120924-bin69</name>
    <dbReference type="NCBI Taxonomy" id="1655635"/>
    <lineage>
        <taxon>Bacteria</taxon>
        <taxon>Pseudomonadati</taxon>
        <taxon>Verrucomicrobiota</taxon>
        <taxon>Verrucomicrobiia</taxon>
        <taxon>Verrucomicrobiales</taxon>
        <taxon>Verrucomicrobia subdivision 6</taxon>
    </lineage>
</organism>
<evidence type="ECO:0008006" key="3">
    <source>
        <dbReference type="Google" id="ProtNLM"/>
    </source>
</evidence>
<evidence type="ECO:0000313" key="1">
    <source>
        <dbReference type="EMBL" id="KRP32023.1"/>
    </source>
</evidence>
<dbReference type="EMBL" id="LIDN01000334">
    <property type="protein sequence ID" value="KRP32023.1"/>
    <property type="molecule type" value="Genomic_DNA"/>
</dbReference>
<gene>
    <name evidence="1" type="ORF">ABS33_07370</name>
</gene>
<name>A0A0R2X7W5_9BACT</name>
<protein>
    <recommendedName>
        <fullName evidence="3">Cytotoxic translational repressor of toxin-antitoxin stability system</fullName>
    </recommendedName>
</protein>
<proteinExistence type="predicted"/>
<dbReference type="Proteomes" id="UP000051220">
    <property type="component" value="Unassembled WGS sequence"/>
</dbReference>
<dbReference type="AlphaFoldDB" id="A0A0R2X7W5"/>
<accession>A0A0R2X7W5</accession>
<evidence type="ECO:0000313" key="2">
    <source>
        <dbReference type="Proteomes" id="UP000051220"/>
    </source>
</evidence>
<comment type="caution">
    <text evidence="1">The sequence shown here is derived from an EMBL/GenBank/DDBJ whole genome shotgun (WGS) entry which is preliminary data.</text>
</comment>
<reference evidence="1 2" key="1">
    <citation type="submission" date="2015-10" db="EMBL/GenBank/DDBJ databases">
        <title>Metagenome-Assembled Genomes uncover a global brackish microbiome.</title>
        <authorList>
            <person name="Hugerth L.W."/>
            <person name="Larsson J."/>
            <person name="Alneberg J."/>
            <person name="Lindh M.V."/>
            <person name="Legrand C."/>
            <person name="Pinhassi J."/>
            <person name="Andersson A.F."/>
        </authorList>
    </citation>
    <scope>NUCLEOTIDE SEQUENCE [LARGE SCALE GENOMIC DNA]</scope>
    <source>
        <strain evidence="1">BACL9 MAG-120924-bin69</strain>
    </source>
</reference>